<evidence type="ECO:0000313" key="4">
    <source>
        <dbReference type="Proteomes" id="UP001324115"/>
    </source>
</evidence>
<protein>
    <recommendedName>
        <fullName evidence="2">F-box domain-containing protein</fullName>
    </recommendedName>
</protein>
<keyword evidence="4" id="KW-1185">Reference proteome</keyword>
<dbReference type="SMART" id="SM00256">
    <property type="entry name" value="FBOX"/>
    <property type="match status" value="1"/>
</dbReference>
<name>A0AAN7EVN8_QUERU</name>
<dbReference type="InterPro" id="IPR050796">
    <property type="entry name" value="SCF_F-box_component"/>
</dbReference>
<feature type="region of interest" description="Disordered" evidence="1">
    <location>
        <begin position="404"/>
        <end position="426"/>
    </location>
</feature>
<dbReference type="Pfam" id="PF00646">
    <property type="entry name" value="F-box"/>
    <property type="match status" value="1"/>
</dbReference>
<dbReference type="InterPro" id="IPR017451">
    <property type="entry name" value="F-box-assoc_interact_dom"/>
</dbReference>
<gene>
    <name evidence="3" type="ORF">RGQ29_024568</name>
</gene>
<dbReference type="PANTHER" id="PTHR31672:SF13">
    <property type="entry name" value="F-BOX PROTEIN CPR30-LIKE"/>
    <property type="match status" value="1"/>
</dbReference>
<dbReference type="InterPro" id="IPR006527">
    <property type="entry name" value="F-box-assoc_dom_typ1"/>
</dbReference>
<dbReference type="PANTHER" id="PTHR31672">
    <property type="entry name" value="BNACNNG10540D PROTEIN"/>
    <property type="match status" value="1"/>
</dbReference>
<dbReference type="Gene3D" id="1.20.1280.50">
    <property type="match status" value="1"/>
</dbReference>
<dbReference type="PROSITE" id="PS50181">
    <property type="entry name" value="FBOX"/>
    <property type="match status" value="1"/>
</dbReference>
<dbReference type="AlphaFoldDB" id="A0AAN7EVN8"/>
<feature type="domain" description="F-box" evidence="2">
    <location>
        <begin position="9"/>
        <end position="54"/>
    </location>
</feature>
<sequence length="426" mass="48604">MSQLRRKPNLSDESLPHDIVFDILTRLPVKSLIRFRCVSKSWYSTITNPIFITTHLNHNLNQPKSLVSNTHDNNNSHNGFLLYKSSDKELCTLVYNSDGTFTEVSRFQISFLASSVVDYCNGMFFLYSFFGPTNAVYLWNPVIQKFKMIDVMHSRPFTVEFVETVAFGFAYQSQNSDFKILRIVSYEGLCDEKAPPPDAEVYTLSTDSWRTVELSVESVPNIGSIFAVLPNSCVFLNGALHFVAYTWGNDDDNFILSFDVNDEIFREIRLPENYLDEFYSKFDDHVHQLVVFKGMLALVVLGPAENVDEDEDEISADICLIWVMREYGIVESWTKTNVLFDRVMTFFDCTNSGEFLIQTFDSRLVSLDSEGLQVNDLGIQTTPWLAYTADLVENLVLLDQQNEADTPLSPERNHGEASDSSNCYSL</sequence>
<dbReference type="InterPro" id="IPR011043">
    <property type="entry name" value="Gal_Oxase/kelch_b-propeller"/>
</dbReference>
<proteinExistence type="predicted"/>
<dbReference type="NCBIfam" id="TIGR01640">
    <property type="entry name" value="F_box_assoc_1"/>
    <property type="match status" value="1"/>
</dbReference>
<dbReference type="SUPFAM" id="SSF81383">
    <property type="entry name" value="F-box domain"/>
    <property type="match status" value="1"/>
</dbReference>
<dbReference type="CDD" id="cd22157">
    <property type="entry name" value="F-box_AtFBW1-like"/>
    <property type="match status" value="1"/>
</dbReference>
<dbReference type="Pfam" id="PF07734">
    <property type="entry name" value="FBA_1"/>
    <property type="match status" value="1"/>
</dbReference>
<evidence type="ECO:0000256" key="1">
    <source>
        <dbReference type="SAM" id="MobiDB-lite"/>
    </source>
</evidence>
<dbReference type="InterPro" id="IPR001810">
    <property type="entry name" value="F-box_dom"/>
</dbReference>
<evidence type="ECO:0000259" key="2">
    <source>
        <dbReference type="PROSITE" id="PS50181"/>
    </source>
</evidence>
<dbReference type="SUPFAM" id="SSF50965">
    <property type="entry name" value="Galactose oxidase, central domain"/>
    <property type="match status" value="1"/>
</dbReference>
<dbReference type="InterPro" id="IPR036047">
    <property type="entry name" value="F-box-like_dom_sf"/>
</dbReference>
<organism evidence="3 4">
    <name type="scientific">Quercus rubra</name>
    <name type="common">Northern red oak</name>
    <name type="synonym">Quercus borealis</name>
    <dbReference type="NCBI Taxonomy" id="3512"/>
    <lineage>
        <taxon>Eukaryota</taxon>
        <taxon>Viridiplantae</taxon>
        <taxon>Streptophyta</taxon>
        <taxon>Embryophyta</taxon>
        <taxon>Tracheophyta</taxon>
        <taxon>Spermatophyta</taxon>
        <taxon>Magnoliopsida</taxon>
        <taxon>eudicotyledons</taxon>
        <taxon>Gunneridae</taxon>
        <taxon>Pentapetalae</taxon>
        <taxon>rosids</taxon>
        <taxon>fabids</taxon>
        <taxon>Fagales</taxon>
        <taxon>Fagaceae</taxon>
        <taxon>Quercus</taxon>
    </lineage>
</organism>
<dbReference type="EMBL" id="JAXUIC010000007">
    <property type="protein sequence ID" value="KAK4580963.1"/>
    <property type="molecule type" value="Genomic_DNA"/>
</dbReference>
<reference evidence="3 4" key="1">
    <citation type="journal article" date="2023" name="G3 (Bethesda)">
        <title>A haplotype-resolved chromosome-scale genome for Quercus rubra L. provides insights into the genetics of adaptive traits for red oak species.</title>
        <authorList>
            <person name="Kapoor B."/>
            <person name="Jenkins J."/>
            <person name="Schmutz J."/>
            <person name="Zhebentyayeva T."/>
            <person name="Kuelheim C."/>
            <person name="Coggeshall M."/>
            <person name="Heim C."/>
            <person name="Lasky J.R."/>
            <person name="Leites L."/>
            <person name="Islam-Faridi N."/>
            <person name="Romero-Severson J."/>
            <person name="DeLeo V.L."/>
            <person name="Lucas S.M."/>
            <person name="Lazic D."/>
            <person name="Gailing O."/>
            <person name="Carlson J."/>
            <person name="Staton M."/>
        </authorList>
    </citation>
    <scope>NUCLEOTIDE SEQUENCE [LARGE SCALE GENOMIC DNA]</scope>
    <source>
        <strain evidence="3">Pseudo-F2</strain>
    </source>
</reference>
<evidence type="ECO:0000313" key="3">
    <source>
        <dbReference type="EMBL" id="KAK4580963.1"/>
    </source>
</evidence>
<dbReference type="Proteomes" id="UP001324115">
    <property type="component" value="Unassembled WGS sequence"/>
</dbReference>
<accession>A0AAN7EVN8</accession>
<comment type="caution">
    <text evidence="3">The sequence shown here is derived from an EMBL/GenBank/DDBJ whole genome shotgun (WGS) entry which is preliminary data.</text>
</comment>